<evidence type="ECO:0000313" key="2">
    <source>
        <dbReference type="EMBL" id="BAW79453.1"/>
    </source>
</evidence>
<evidence type="ECO:0000256" key="1">
    <source>
        <dbReference type="ARBA" id="ARBA00005260"/>
    </source>
</evidence>
<dbReference type="Gene3D" id="1.20.58.1000">
    <property type="entry name" value="Metal-sensitive repressor, helix protomer"/>
    <property type="match status" value="1"/>
</dbReference>
<organism evidence="2 3">
    <name type="scientific">Candidatus Nitrosoglobus terrae</name>
    <dbReference type="NCBI Taxonomy" id="1630141"/>
    <lineage>
        <taxon>Bacteria</taxon>
        <taxon>Pseudomonadati</taxon>
        <taxon>Pseudomonadota</taxon>
        <taxon>Gammaproteobacteria</taxon>
        <taxon>Chromatiales</taxon>
        <taxon>Chromatiaceae</taxon>
        <taxon>Candidatus Nitrosoglobus</taxon>
    </lineage>
</organism>
<dbReference type="AlphaFoldDB" id="A0A1Q2SK10"/>
<sequence length="57" mass="6415">MSHTVQGKAKLLACVRRIRNQVEAIERALDAEQGCAEVAASDCRRRWYCTEPDGQSH</sequence>
<dbReference type="GO" id="GO:0003677">
    <property type="term" value="F:DNA binding"/>
    <property type="evidence" value="ECO:0007669"/>
    <property type="project" value="InterPro"/>
</dbReference>
<dbReference type="RefSeq" id="WP_197702485.1">
    <property type="nucleotide sequence ID" value="NZ_AP014836.1"/>
</dbReference>
<comment type="similarity">
    <text evidence="1">Belongs to the FrmR/RcnR family.</text>
</comment>
<protein>
    <recommendedName>
        <fullName evidence="4">Transcriptional regulator</fullName>
    </recommendedName>
</protein>
<dbReference type="Pfam" id="PF02583">
    <property type="entry name" value="Trns_repr_metal"/>
    <property type="match status" value="1"/>
</dbReference>
<evidence type="ECO:0008006" key="4">
    <source>
        <dbReference type="Google" id="ProtNLM"/>
    </source>
</evidence>
<dbReference type="KEGG" id="ntt:TAO_0083"/>
<dbReference type="GO" id="GO:0046872">
    <property type="term" value="F:metal ion binding"/>
    <property type="evidence" value="ECO:0007669"/>
    <property type="project" value="InterPro"/>
</dbReference>
<reference evidence="2 3" key="1">
    <citation type="journal article" date="2017" name="ISME J.">
        <title>An acid-tolerant ammonia-oxidizing ?-proteobacterium from soil.</title>
        <authorList>
            <person name="Hayatsu M."/>
            <person name="Tago K."/>
            <person name="Uchiyama I."/>
            <person name="Toyoda A."/>
            <person name="Wang Y."/>
            <person name="Shimomura Y."/>
            <person name="Okubo T."/>
            <person name="Kurisu F."/>
            <person name="Hirono Y."/>
            <person name="Nonaka K."/>
            <person name="Akiyama H."/>
            <person name="Itoh T."/>
            <person name="Takami H."/>
        </authorList>
    </citation>
    <scope>NUCLEOTIDE SEQUENCE [LARGE SCALE GENOMIC DNA]</scope>
    <source>
        <strain evidence="2 3">TAO100</strain>
    </source>
</reference>
<dbReference type="GO" id="GO:0045892">
    <property type="term" value="P:negative regulation of DNA-templated transcription"/>
    <property type="evidence" value="ECO:0007669"/>
    <property type="project" value="UniProtKB-ARBA"/>
</dbReference>
<gene>
    <name evidence="2" type="ORF">TAO_0083</name>
</gene>
<dbReference type="EMBL" id="AP014836">
    <property type="protein sequence ID" value="BAW79453.1"/>
    <property type="molecule type" value="Genomic_DNA"/>
</dbReference>
<evidence type="ECO:0000313" key="3">
    <source>
        <dbReference type="Proteomes" id="UP000243679"/>
    </source>
</evidence>
<dbReference type="InterPro" id="IPR038390">
    <property type="entry name" value="Metal_Tscrpt_repr_sf"/>
</dbReference>
<name>A0A1Q2SK10_9GAMM</name>
<proteinExistence type="inferred from homology"/>
<accession>A0A1Q2SK10</accession>
<dbReference type="InterPro" id="IPR003735">
    <property type="entry name" value="Metal_Tscrpt_repr"/>
</dbReference>
<keyword evidence="3" id="KW-1185">Reference proteome</keyword>
<dbReference type="Proteomes" id="UP000243679">
    <property type="component" value="Chromosome"/>
</dbReference>